<feature type="region of interest" description="Disordered" evidence="1">
    <location>
        <begin position="1"/>
        <end position="20"/>
    </location>
</feature>
<dbReference type="InterPro" id="IPR005590">
    <property type="entry name" value="DUF333"/>
</dbReference>
<dbReference type="Pfam" id="PF03891">
    <property type="entry name" value="DUF333"/>
    <property type="match status" value="1"/>
</dbReference>
<reference evidence="2 3" key="1">
    <citation type="submission" date="2016-10" db="EMBL/GenBank/DDBJ databases">
        <title>Complete genome sequences of three Cupriavidus strains isolated from various Malaysian environments.</title>
        <authorList>
            <person name="Abdullah A.A.-A."/>
            <person name="Shafie N.A.H."/>
            <person name="Lau N.S."/>
        </authorList>
    </citation>
    <scope>NUCLEOTIDE SEQUENCE [LARGE SCALE GENOMIC DNA]</scope>
    <source>
        <strain evidence="2 3">USMAA1020</strain>
    </source>
</reference>
<protein>
    <recommendedName>
        <fullName evidence="4">DUF333 domain-containing protein</fullName>
    </recommendedName>
</protein>
<dbReference type="PANTHER" id="PTHR38008:SF1">
    <property type="entry name" value="DUF333 DOMAIN-CONTAINING PROTEIN"/>
    <property type="match status" value="1"/>
</dbReference>
<evidence type="ECO:0000313" key="3">
    <source>
        <dbReference type="Proteomes" id="UP000177515"/>
    </source>
</evidence>
<proteinExistence type="predicted"/>
<sequence>MAPAAAGRPGGPAAIGMPNPASANCAQRGGTLQIVSSAAGQAGTCSFPNGKQCEEWALLRGECSPD</sequence>
<evidence type="ECO:0000313" key="2">
    <source>
        <dbReference type="EMBL" id="AOZ08028.1"/>
    </source>
</evidence>
<accession>A0ABN4TM66</accession>
<gene>
    <name evidence="2" type="ORF">BKK80_06885</name>
</gene>
<dbReference type="PANTHER" id="PTHR38008">
    <property type="entry name" value="HEMOLYSIN-RELATED"/>
    <property type="match status" value="1"/>
</dbReference>
<evidence type="ECO:0000256" key="1">
    <source>
        <dbReference type="SAM" id="MobiDB-lite"/>
    </source>
</evidence>
<keyword evidence="3" id="KW-1185">Reference proteome</keyword>
<name>A0ABN4TM66_9BURK</name>
<organism evidence="2 3">
    <name type="scientific">Cupriavidus malaysiensis</name>
    <dbReference type="NCBI Taxonomy" id="367825"/>
    <lineage>
        <taxon>Bacteria</taxon>
        <taxon>Pseudomonadati</taxon>
        <taxon>Pseudomonadota</taxon>
        <taxon>Betaproteobacteria</taxon>
        <taxon>Burkholderiales</taxon>
        <taxon>Burkholderiaceae</taxon>
        <taxon>Cupriavidus</taxon>
    </lineage>
</organism>
<dbReference type="EMBL" id="CP017754">
    <property type="protein sequence ID" value="AOZ08028.1"/>
    <property type="molecule type" value="Genomic_DNA"/>
</dbReference>
<evidence type="ECO:0008006" key="4">
    <source>
        <dbReference type="Google" id="ProtNLM"/>
    </source>
</evidence>
<dbReference type="Proteomes" id="UP000177515">
    <property type="component" value="Chromosome 1"/>
</dbReference>
<feature type="compositionally biased region" description="Low complexity" evidence="1">
    <location>
        <begin position="1"/>
        <end position="18"/>
    </location>
</feature>